<proteinExistence type="predicted"/>
<reference evidence="1" key="1">
    <citation type="journal article" date="2015" name="Nature">
        <title>Complex archaea that bridge the gap between prokaryotes and eukaryotes.</title>
        <authorList>
            <person name="Spang A."/>
            <person name="Saw J.H."/>
            <person name="Jorgensen S.L."/>
            <person name="Zaremba-Niedzwiedzka K."/>
            <person name="Martijn J."/>
            <person name="Lind A.E."/>
            <person name="van Eijk R."/>
            <person name="Schleper C."/>
            <person name="Guy L."/>
            <person name="Ettema T.J."/>
        </authorList>
    </citation>
    <scope>NUCLEOTIDE SEQUENCE</scope>
</reference>
<name>A0A0F9VM83_9ZZZZ</name>
<evidence type="ECO:0000313" key="1">
    <source>
        <dbReference type="EMBL" id="KKN66868.1"/>
    </source>
</evidence>
<gene>
    <name evidence="1" type="ORF">LCGC14_0467360</name>
</gene>
<dbReference type="EMBL" id="LAZR01000488">
    <property type="protein sequence ID" value="KKN66868.1"/>
    <property type="molecule type" value="Genomic_DNA"/>
</dbReference>
<comment type="caution">
    <text evidence="1">The sequence shown here is derived from an EMBL/GenBank/DDBJ whole genome shotgun (WGS) entry which is preliminary data.</text>
</comment>
<accession>A0A0F9VM83</accession>
<protein>
    <submittedName>
        <fullName evidence="1">Uncharacterized protein</fullName>
    </submittedName>
</protein>
<dbReference type="AlphaFoldDB" id="A0A0F9VM83"/>
<sequence>MIEVDGDEYYVVMDGVRLKGPFKCRDEAVSAEEECLYFMGVSDYKAGKCP</sequence>
<organism evidence="1">
    <name type="scientific">marine sediment metagenome</name>
    <dbReference type="NCBI Taxonomy" id="412755"/>
    <lineage>
        <taxon>unclassified sequences</taxon>
        <taxon>metagenomes</taxon>
        <taxon>ecological metagenomes</taxon>
    </lineage>
</organism>